<reference evidence="4" key="1">
    <citation type="submission" date="2016-01" db="EMBL/GenBank/DDBJ databases">
        <authorList>
            <person name="Peeters C."/>
        </authorList>
    </citation>
    <scope>NUCLEOTIDE SEQUENCE [LARGE SCALE GENOMIC DNA]</scope>
    <source>
        <strain evidence="4">LMG 22937</strain>
    </source>
</reference>
<dbReference type="AlphaFoldDB" id="A0A158FX09"/>
<gene>
    <name evidence="4" type="ORF">AWB67_00919</name>
</gene>
<evidence type="ECO:0000313" key="4">
    <source>
        <dbReference type="EMBL" id="SAL23869.1"/>
    </source>
</evidence>
<evidence type="ECO:0000256" key="3">
    <source>
        <dbReference type="SAM" id="Coils"/>
    </source>
</evidence>
<dbReference type="GO" id="GO:0004888">
    <property type="term" value="F:transmembrane signaling receptor activity"/>
    <property type="evidence" value="ECO:0007669"/>
    <property type="project" value="TreeGrafter"/>
</dbReference>
<name>A0A158FX09_9BURK</name>
<comment type="similarity">
    <text evidence="2">Belongs to the methyl-accepting chemotaxis (MCP) protein family.</text>
</comment>
<proteinExistence type="inferred from homology"/>
<dbReference type="GO" id="GO:0006935">
    <property type="term" value="P:chemotaxis"/>
    <property type="evidence" value="ECO:0007669"/>
    <property type="project" value="TreeGrafter"/>
</dbReference>
<keyword evidence="1" id="KW-0488">Methylation</keyword>
<keyword evidence="3" id="KW-0175">Coiled coil</keyword>
<dbReference type="Gene3D" id="1.10.287.950">
    <property type="entry name" value="Methyl-accepting chemotaxis protein"/>
    <property type="match status" value="1"/>
</dbReference>
<dbReference type="InterPro" id="IPR051310">
    <property type="entry name" value="MCP_chemotaxis"/>
</dbReference>
<keyword evidence="5" id="KW-1185">Reference proteome</keyword>
<dbReference type="GO" id="GO:0005886">
    <property type="term" value="C:plasma membrane"/>
    <property type="evidence" value="ECO:0007669"/>
    <property type="project" value="TreeGrafter"/>
</dbReference>
<dbReference type="Proteomes" id="UP000054925">
    <property type="component" value="Unassembled WGS sequence"/>
</dbReference>
<evidence type="ECO:0000256" key="2">
    <source>
        <dbReference type="ARBA" id="ARBA00029447"/>
    </source>
</evidence>
<organism evidence="4 5">
    <name type="scientific">Caballeronia terrestris</name>
    <dbReference type="NCBI Taxonomy" id="1226301"/>
    <lineage>
        <taxon>Bacteria</taxon>
        <taxon>Pseudomonadati</taxon>
        <taxon>Pseudomonadota</taxon>
        <taxon>Betaproteobacteria</taxon>
        <taxon>Burkholderiales</taxon>
        <taxon>Burkholderiaceae</taxon>
        <taxon>Caballeronia</taxon>
    </lineage>
</organism>
<dbReference type="SUPFAM" id="SSF58104">
    <property type="entry name" value="Methyl-accepting chemotaxis protein (MCP) signaling domain"/>
    <property type="match status" value="1"/>
</dbReference>
<protein>
    <submittedName>
        <fullName evidence="4">Methyl-accepting chemotaxis sensory transducer</fullName>
    </submittedName>
</protein>
<evidence type="ECO:0000313" key="5">
    <source>
        <dbReference type="Proteomes" id="UP000054925"/>
    </source>
</evidence>
<feature type="coiled-coil region" evidence="3">
    <location>
        <begin position="18"/>
        <end position="56"/>
    </location>
</feature>
<comment type="caution">
    <text evidence="4">The sequence shown here is derived from an EMBL/GenBank/DDBJ whole genome shotgun (WGS) entry which is preliminary data.</text>
</comment>
<dbReference type="EMBL" id="FCOL02000003">
    <property type="protein sequence ID" value="SAL23869.1"/>
    <property type="molecule type" value="Genomic_DNA"/>
</dbReference>
<evidence type="ECO:0000256" key="1">
    <source>
        <dbReference type="ARBA" id="ARBA00022481"/>
    </source>
</evidence>
<dbReference type="PANTHER" id="PTHR43531:SF14">
    <property type="entry name" value="METHYL-ACCEPTING CHEMOTAXIS PROTEIN I-RELATED"/>
    <property type="match status" value="1"/>
</dbReference>
<dbReference type="PANTHER" id="PTHR43531">
    <property type="entry name" value="PROTEIN ICFG"/>
    <property type="match status" value="1"/>
</dbReference>
<sequence length="118" mass="12011">MGEIAAASEEQSSGIDQVARAVTQMDEVTQQNAALVEEAAAAAQSLEDQAGALRTAVETFRLNDEATAGFSAIATPKAKARVTTVAKPVQKSAPKAAVRAPAAAPKLAATAGGDWETF</sequence>
<accession>A0A158FX09</accession>